<dbReference type="AlphaFoldDB" id="E6MFP0"/>
<organism evidence="1 2">
    <name type="scientific">Pseudoramibacter alactolyticus ATCC 23263</name>
    <dbReference type="NCBI Taxonomy" id="887929"/>
    <lineage>
        <taxon>Bacteria</taxon>
        <taxon>Bacillati</taxon>
        <taxon>Bacillota</taxon>
        <taxon>Clostridia</taxon>
        <taxon>Eubacteriales</taxon>
        <taxon>Eubacteriaceae</taxon>
        <taxon>Pseudoramibacter</taxon>
    </lineage>
</organism>
<comment type="caution">
    <text evidence="1">The sequence shown here is derived from an EMBL/GenBank/DDBJ whole genome shotgun (WGS) entry which is preliminary data.</text>
</comment>
<sequence>MHLNNTTPRFGHIKFILWTGLIFAVFFLCSGCRAIFIPVDQIHTLSSRKACQPAPANIRVANFSQIGYGHIQAINPKQSVLLVTNASAVPPVAYTVNLLNPQNGSNQNFITSDKRATATVFQGDGKGVYYLNTQNTASSGSRRYQLVWSSLNRALTKVLSLPGESVQPALCATDKTHLLYADQSGHLVVIDSHQNRRIFNLSRSLTISKIYCDPQTHRLFFLGQKKNDDTPTLYTTLLENHPRAKKQPLKLQIIDHKVTDFDWMNQDHRLVYLRTMDRQRQIKTYSSKTLQIKKITTGYFYRITALKRNAVIVSQGYGSTFSNAATLRYIDLNTKQQKQLTSPLRLSSSVFSQQKKKSGTLFFSVEIPDKSNHGNEAIYRIDLK</sequence>
<accession>E6MFP0</accession>
<name>E6MFP0_9FIRM</name>
<protein>
    <submittedName>
        <fullName evidence="1">Uncharacterized protein</fullName>
    </submittedName>
</protein>
<evidence type="ECO:0000313" key="2">
    <source>
        <dbReference type="Proteomes" id="UP000004754"/>
    </source>
</evidence>
<dbReference type="Proteomes" id="UP000004754">
    <property type="component" value="Unassembled WGS sequence"/>
</dbReference>
<dbReference type="STRING" id="887929.HMP0721_0801"/>
<dbReference type="eggNOG" id="COG0823">
    <property type="taxonomic scope" value="Bacteria"/>
</dbReference>
<dbReference type="InterPro" id="IPR015943">
    <property type="entry name" value="WD40/YVTN_repeat-like_dom_sf"/>
</dbReference>
<dbReference type="Gene3D" id="2.130.10.10">
    <property type="entry name" value="YVTN repeat-like/Quinoprotein amine dehydrogenase"/>
    <property type="match status" value="1"/>
</dbReference>
<keyword evidence="2" id="KW-1185">Reference proteome</keyword>
<reference evidence="1 2" key="1">
    <citation type="submission" date="2010-12" db="EMBL/GenBank/DDBJ databases">
        <authorList>
            <person name="Muzny D."/>
            <person name="Qin X."/>
            <person name="Deng J."/>
            <person name="Jiang H."/>
            <person name="Liu Y."/>
            <person name="Qu J."/>
            <person name="Song X.-Z."/>
            <person name="Zhang L."/>
            <person name="Thornton R."/>
            <person name="Coyle M."/>
            <person name="Francisco L."/>
            <person name="Jackson L."/>
            <person name="Javaid M."/>
            <person name="Korchina V."/>
            <person name="Kovar C."/>
            <person name="Mata R."/>
            <person name="Mathew T."/>
            <person name="Ngo R."/>
            <person name="Nguyen L."/>
            <person name="Nguyen N."/>
            <person name="Okwuonu G."/>
            <person name="Ongeri F."/>
            <person name="Pham C."/>
            <person name="Simmons D."/>
            <person name="Wilczek-Boney K."/>
            <person name="Hale W."/>
            <person name="Jakkamsetti A."/>
            <person name="Pham P."/>
            <person name="Ruth R."/>
            <person name="San Lucas F."/>
            <person name="Warren J."/>
            <person name="Zhang J."/>
            <person name="Zhao Z."/>
            <person name="Zhou C."/>
            <person name="Zhu D."/>
            <person name="Lee S."/>
            <person name="Bess C."/>
            <person name="Blankenburg K."/>
            <person name="Forbes L."/>
            <person name="Fu Q."/>
            <person name="Gubbala S."/>
            <person name="Hirani K."/>
            <person name="Jayaseelan J.C."/>
            <person name="Lara F."/>
            <person name="Munidasa M."/>
            <person name="Palculict T."/>
            <person name="Patil S."/>
            <person name="Pu L.-L."/>
            <person name="Saada N."/>
            <person name="Tang L."/>
            <person name="Weissenberger G."/>
            <person name="Zhu Y."/>
            <person name="Hemphill L."/>
            <person name="Shang Y."/>
            <person name="Youmans B."/>
            <person name="Ayvaz T."/>
            <person name="Ross M."/>
            <person name="Santibanez J."/>
            <person name="Aqrawi P."/>
            <person name="Gross S."/>
            <person name="Joshi V."/>
            <person name="Fowler G."/>
            <person name="Nazareth L."/>
            <person name="Reid J."/>
            <person name="Worley K."/>
            <person name="Petrosino J."/>
            <person name="Highlander S."/>
            <person name="Gibbs R."/>
        </authorList>
    </citation>
    <scope>NUCLEOTIDE SEQUENCE [LARGE SCALE GENOMIC DNA]</scope>
    <source>
        <strain evidence="1 2">ATCC 23263</strain>
    </source>
</reference>
<dbReference type="EMBL" id="AEQN01000014">
    <property type="protein sequence ID" value="EFV02035.1"/>
    <property type="molecule type" value="Genomic_DNA"/>
</dbReference>
<dbReference type="HOGENOM" id="CLU_719368_0_0_9"/>
<proteinExistence type="predicted"/>
<evidence type="ECO:0000313" key="1">
    <source>
        <dbReference type="EMBL" id="EFV02035.1"/>
    </source>
</evidence>
<gene>
    <name evidence="1" type="ORF">HMP0721_0801</name>
</gene>
<dbReference type="RefSeq" id="WP_006598225.1">
    <property type="nucleotide sequence ID" value="NZ_GL622359.1"/>
</dbReference>
<dbReference type="OrthoDB" id="1776895at2"/>
<dbReference type="SUPFAM" id="SSF82171">
    <property type="entry name" value="DPP6 N-terminal domain-like"/>
    <property type="match status" value="1"/>
</dbReference>